<protein>
    <submittedName>
        <fullName evidence="1">Uncharacterized protein</fullName>
    </submittedName>
</protein>
<dbReference type="Proteomes" id="UP000591803">
    <property type="component" value="Unassembled WGS sequence"/>
</dbReference>
<comment type="caution">
    <text evidence="1">The sequence shown here is derived from an EMBL/GenBank/DDBJ whole genome shotgun (WGS) entry which is preliminary data.</text>
</comment>
<name>A0A7W3HBK9_CITFR</name>
<reference evidence="1 2" key="1">
    <citation type="submission" date="2020-06" db="EMBL/GenBank/DDBJ databases">
        <title>REHAB project genomes.</title>
        <authorList>
            <person name="Shaw L.P."/>
        </authorList>
    </citation>
    <scope>NUCLEOTIDE SEQUENCE [LARGE SCALE GENOMIC DNA]</scope>
    <source>
        <strain evidence="1 2">RHBSTW-00116</strain>
    </source>
</reference>
<dbReference type="AlphaFoldDB" id="A0A7W3HBK9"/>
<organism evidence="1 2">
    <name type="scientific">Citrobacter freundii</name>
    <dbReference type="NCBI Taxonomy" id="546"/>
    <lineage>
        <taxon>Bacteria</taxon>
        <taxon>Pseudomonadati</taxon>
        <taxon>Pseudomonadota</taxon>
        <taxon>Gammaproteobacteria</taxon>
        <taxon>Enterobacterales</taxon>
        <taxon>Enterobacteriaceae</taxon>
        <taxon>Citrobacter</taxon>
        <taxon>Citrobacter freundii complex</taxon>
    </lineage>
</organism>
<accession>A0A7W3HBK9</accession>
<dbReference type="EMBL" id="JABXRI010000005">
    <property type="protein sequence ID" value="MBA8065781.1"/>
    <property type="molecule type" value="Genomic_DNA"/>
</dbReference>
<evidence type="ECO:0000313" key="2">
    <source>
        <dbReference type="Proteomes" id="UP000591803"/>
    </source>
</evidence>
<proteinExistence type="predicted"/>
<evidence type="ECO:0000313" key="1">
    <source>
        <dbReference type="EMBL" id="MBA8065781.1"/>
    </source>
</evidence>
<sequence length="181" mass="20013">MSSTDCITVLTARGINEILKTGGSKAWRLNASHAGKCSYVVCVQNSKIDWGTQEAKHHHAFMIGRISGISRIPDHPGKRWIINIDSYAEIDIPNQWDGNRNPVSYRNLEDMGIDLSKLNFKPLGSVEPSSLSGVNQTGSDEYDEYEEVDVSVRPLSLKEAKTGLSLYFGVSEDDIQITIKG</sequence>
<gene>
    <name evidence="1" type="ORF">HV077_26235</name>
</gene>